<dbReference type="OrthoDB" id="2747330at2759"/>
<dbReference type="PANTHER" id="PTHR47966">
    <property type="entry name" value="BETA-SITE APP-CLEAVING ENZYME, ISOFORM A-RELATED"/>
    <property type="match status" value="1"/>
</dbReference>
<dbReference type="SUPFAM" id="SSF50630">
    <property type="entry name" value="Acid proteases"/>
    <property type="match status" value="1"/>
</dbReference>
<dbReference type="FunFam" id="2.40.70.10:FF:000008">
    <property type="entry name" value="Cathepsin D"/>
    <property type="match status" value="1"/>
</dbReference>
<evidence type="ECO:0000256" key="6">
    <source>
        <dbReference type="ARBA" id="ARBA00023145"/>
    </source>
</evidence>
<keyword evidence="4" id="KW-0064">Aspartyl protease</keyword>
<organism evidence="9 10">
    <name type="scientific">Gigaspora rosea</name>
    <dbReference type="NCBI Taxonomy" id="44941"/>
    <lineage>
        <taxon>Eukaryota</taxon>
        <taxon>Fungi</taxon>
        <taxon>Fungi incertae sedis</taxon>
        <taxon>Mucoromycota</taxon>
        <taxon>Glomeromycotina</taxon>
        <taxon>Glomeromycetes</taxon>
        <taxon>Diversisporales</taxon>
        <taxon>Gigasporaceae</taxon>
        <taxon>Gigaspora</taxon>
    </lineage>
</organism>
<feature type="non-terminal residue" evidence="9">
    <location>
        <position position="184"/>
    </location>
</feature>
<dbReference type="EMBL" id="QKWP01000690">
    <property type="protein sequence ID" value="RIB16255.1"/>
    <property type="molecule type" value="Genomic_DNA"/>
</dbReference>
<dbReference type="PANTHER" id="PTHR47966:SF51">
    <property type="entry name" value="BETA-SITE APP-CLEAVING ENZYME, ISOFORM A-RELATED"/>
    <property type="match status" value="1"/>
</dbReference>
<dbReference type="STRING" id="44941.A0A397V1G7"/>
<dbReference type="PROSITE" id="PS00141">
    <property type="entry name" value="ASP_PROTEASE"/>
    <property type="match status" value="1"/>
</dbReference>
<gene>
    <name evidence="9" type="ORF">C2G38_1970570</name>
</gene>
<evidence type="ECO:0000256" key="7">
    <source>
        <dbReference type="ARBA" id="ARBA00023157"/>
    </source>
</evidence>
<dbReference type="PROSITE" id="PS51767">
    <property type="entry name" value="PEPTIDASE_A1"/>
    <property type="match status" value="1"/>
</dbReference>
<keyword evidence="10" id="KW-1185">Reference proteome</keyword>
<sequence length="184" mass="20205">MLKYEPLIQKIYGPDQGAHNNLISIRKRSGIGNVNITKSNVSGYYGPITIGGQTFNVMFDTGSSDFWVPYSNCTSCANHTKFNQSLSETFKYIGNSFSISYGGVAGLSAFTAKDNLLVGNIKSVDQIFGLVINETGNLNEAEFDGVFGMAFDALSVENATTPFSNMVKQKTVKNPYFSFYFQRS</sequence>
<evidence type="ECO:0000256" key="2">
    <source>
        <dbReference type="ARBA" id="ARBA00022670"/>
    </source>
</evidence>
<keyword evidence="3" id="KW-0732">Signal</keyword>
<dbReference type="InterPro" id="IPR034164">
    <property type="entry name" value="Pepsin-like_dom"/>
</dbReference>
<dbReference type="Proteomes" id="UP000266673">
    <property type="component" value="Unassembled WGS sequence"/>
</dbReference>
<reference evidence="9 10" key="1">
    <citation type="submission" date="2018-06" db="EMBL/GenBank/DDBJ databases">
        <title>Comparative genomics reveals the genomic features of Rhizophagus irregularis, R. cerebriforme, R. diaphanum and Gigaspora rosea, and their symbiotic lifestyle signature.</title>
        <authorList>
            <person name="Morin E."/>
            <person name="San Clemente H."/>
            <person name="Chen E.C.H."/>
            <person name="De La Providencia I."/>
            <person name="Hainaut M."/>
            <person name="Kuo A."/>
            <person name="Kohler A."/>
            <person name="Murat C."/>
            <person name="Tang N."/>
            <person name="Roy S."/>
            <person name="Loubradou J."/>
            <person name="Henrissat B."/>
            <person name="Grigoriev I.V."/>
            <person name="Corradi N."/>
            <person name="Roux C."/>
            <person name="Martin F.M."/>
        </authorList>
    </citation>
    <scope>NUCLEOTIDE SEQUENCE [LARGE SCALE GENOMIC DNA]</scope>
    <source>
        <strain evidence="9 10">DAOM 194757</strain>
    </source>
</reference>
<dbReference type="GO" id="GO:0006508">
    <property type="term" value="P:proteolysis"/>
    <property type="evidence" value="ECO:0007669"/>
    <property type="project" value="UniProtKB-KW"/>
</dbReference>
<dbReference type="Pfam" id="PF00026">
    <property type="entry name" value="Asp"/>
    <property type="match status" value="1"/>
</dbReference>
<dbReference type="InterPro" id="IPR033121">
    <property type="entry name" value="PEPTIDASE_A1"/>
</dbReference>
<name>A0A397V1G7_9GLOM</name>
<comment type="caution">
    <text evidence="9">The sequence shown here is derived from an EMBL/GenBank/DDBJ whole genome shotgun (WGS) entry which is preliminary data.</text>
</comment>
<accession>A0A397V1G7</accession>
<dbReference type="Gene3D" id="2.40.70.10">
    <property type="entry name" value="Acid Proteases"/>
    <property type="match status" value="1"/>
</dbReference>
<keyword evidence="7" id="KW-1015">Disulfide bond</keyword>
<evidence type="ECO:0000313" key="10">
    <source>
        <dbReference type="Proteomes" id="UP000266673"/>
    </source>
</evidence>
<feature type="domain" description="Peptidase A1" evidence="8">
    <location>
        <begin position="44"/>
        <end position="184"/>
    </location>
</feature>
<evidence type="ECO:0000256" key="5">
    <source>
        <dbReference type="ARBA" id="ARBA00022801"/>
    </source>
</evidence>
<evidence type="ECO:0000256" key="4">
    <source>
        <dbReference type="ARBA" id="ARBA00022750"/>
    </source>
</evidence>
<dbReference type="InterPro" id="IPR001969">
    <property type="entry name" value="Aspartic_peptidase_AS"/>
</dbReference>
<evidence type="ECO:0000259" key="8">
    <source>
        <dbReference type="PROSITE" id="PS51767"/>
    </source>
</evidence>
<protein>
    <submittedName>
        <fullName evidence="9">Aspartic peptidase domain-containing protein</fullName>
    </submittedName>
</protein>
<comment type="similarity">
    <text evidence="1">Belongs to the peptidase A1 family.</text>
</comment>
<proteinExistence type="inferred from homology"/>
<evidence type="ECO:0000313" key="9">
    <source>
        <dbReference type="EMBL" id="RIB16255.1"/>
    </source>
</evidence>
<keyword evidence="2" id="KW-0645">Protease</keyword>
<dbReference type="InterPro" id="IPR021109">
    <property type="entry name" value="Peptidase_aspartic_dom_sf"/>
</dbReference>
<evidence type="ECO:0000256" key="1">
    <source>
        <dbReference type="ARBA" id="ARBA00007447"/>
    </source>
</evidence>
<keyword evidence="5" id="KW-0378">Hydrolase</keyword>
<dbReference type="InterPro" id="IPR001461">
    <property type="entry name" value="Aspartic_peptidase_A1"/>
</dbReference>
<dbReference type="GO" id="GO:0004190">
    <property type="term" value="F:aspartic-type endopeptidase activity"/>
    <property type="evidence" value="ECO:0007669"/>
    <property type="project" value="UniProtKB-KW"/>
</dbReference>
<keyword evidence="6" id="KW-0865">Zymogen</keyword>
<dbReference type="CDD" id="cd05471">
    <property type="entry name" value="pepsin_like"/>
    <property type="match status" value="1"/>
</dbReference>
<dbReference type="AlphaFoldDB" id="A0A397V1G7"/>
<evidence type="ECO:0000256" key="3">
    <source>
        <dbReference type="ARBA" id="ARBA00022729"/>
    </source>
</evidence>